<dbReference type="InterPro" id="IPR003018">
    <property type="entry name" value="GAF"/>
</dbReference>
<dbReference type="Pfam" id="PF02518">
    <property type="entry name" value="HATPase_c"/>
    <property type="match status" value="1"/>
</dbReference>
<evidence type="ECO:0000256" key="3">
    <source>
        <dbReference type="ARBA" id="ARBA00012438"/>
    </source>
</evidence>
<dbReference type="CDD" id="cd00082">
    <property type="entry name" value="HisKA"/>
    <property type="match status" value="1"/>
</dbReference>
<keyword evidence="9" id="KW-0067">ATP-binding</keyword>
<dbReference type="SUPFAM" id="SSF52402">
    <property type="entry name" value="Adenine nucleotide alpha hydrolases-like"/>
    <property type="match status" value="1"/>
</dbReference>
<feature type="transmembrane region" description="Helical" evidence="14">
    <location>
        <begin position="459"/>
        <end position="482"/>
    </location>
</feature>
<dbReference type="PROSITE" id="PS50109">
    <property type="entry name" value="HIS_KIN"/>
    <property type="match status" value="1"/>
</dbReference>
<dbReference type="Pfam" id="PF13492">
    <property type="entry name" value="GAF_3"/>
    <property type="match status" value="1"/>
</dbReference>
<evidence type="ECO:0000256" key="11">
    <source>
        <dbReference type="ARBA" id="ARBA00023012"/>
    </source>
</evidence>
<name>A0ABQ3GX29_9NEIS</name>
<dbReference type="InterPro" id="IPR036890">
    <property type="entry name" value="HATPase_C_sf"/>
</dbReference>
<dbReference type="InterPro" id="IPR036097">
    <property type="entry name" value="HisK_dim/P_sf"/>
</dbReference>
<evidence type="ECO:0000256" key="5">
    <source>
        <dbReference type="ARBA" id="ARBA00022679"/>
    </source>
</evidence>
<keyword evidence="8 16" id="KW-0418">Kinase</keyword>
<dbReference type="Pfam" id="PF13493">
    <property type="entry name" value="DUF4118"/>
    <property type="match status" value="1"/>
</dbReference>
<evidence type="ECO:0000313" key="17">
    <source>
        <dbReference type="Proteomes" id="UP000604737"/>
    </source>
</evidence>
<dbReference type="RefSeq" id="WP_189458478.1">
    <property type="nucleotide sequence ID" value="NZ_BMYO01000001.1"/>
</dbReference>
<dbReference type="PANTHER" id="PTHR45569:SF1">
    <property type="entry name" value="SENSOR PROTEIN KDPD"/>
    <property type="match status" value="1"/>
</dbReference>
<evidence type="ECO:0000256" key="13">
    <source>
        <dbReference type="SAM" id="MobiDB-lite"/>
    </source>
</evidence>
<feature type="compositionally biased region" description="Pro residues" evidence="13">
    <location>
        <begin position="857"/>
        <end position="875"/>
    </location>
</feature>
<dbReference type="InterPro" id="IPR003594">
    <property type="entry name" value="HATPase_dom"/>
</dbReference>
<evidence type="ECO:0000256" key="6">
    <source>
        <dbReference type="ARBA" id="ARBA00022692"/>
    </source>
</evidence>
<dbReference type="Gene3D" id="3.30.565.10">
    <property type="entry name" value="Histidine kinase-like ATPase, C-terminal domain"/>
    <property type="match status" value="1"/>
</dbReference>
<dbReference type="InterPro" id="IPR003852">
    <property type="entry name" value="Sig_transdc_His_kinase_KdpD_N"/>
</dbReference>
<evidence type="ECO:0000256" key="9">
    <source>
        <dbReference type="ARBA" id="ARBA00022840"/>
    </source>
</evidence>
<dbReference type="InterPro" id="IPR025201">
    <property type="entry name" value="KdpD_TM"/>
</dbReference>
<feature type="domain" description="Histidine kinase" evidence="15">
    <location>
        <begin position="647"/>
        <end position="858"/>
    </location>
</feature>
<dbReference type="InterPro" id="IPR005467">
    <property type="entry name" value="His_kinase_dom"/>
</dbReference>
<dbReference type="Gene3D" id="1.20.120.620">
    <property type="entry name" value="Backbone structure of the membrane domain of e. Coli histidine kinase receptor kdpd"/>
    <property type="match status" value="1"/>
</dbReference>
<keyword evidence="5" id="KW-0808">Transferase</keyword>
<dbReference type="CDD" id="cd00075">
    <property type="entry name" value="HATPase"/>
    <property type="match status" value="1"/>
</dbReference>
<keyword evidence="4" id="KW-0597">Phosphoprotein</keyword>
<keyword evidence="10 14" id="KW-1133">Transmembrane helix</keyword>
<keyword evidence="7" id="KW-0547">Nucleotide-binding</keyword>
<dbReference type="EC" id="2.7.13.3" evidence="3"/>
<evidence type="ECO:0000313" key="16">
    <source>
        <dbReference type="EMBL" id="GHD56614.1"/>
    </source>
</evidence>
<organism evidence="16 17">
    <name type="scientific">Jeongeupia chitinilytica</name>
    <dbReference type="NCBI Taxonomy" id="1041641"/>
    <lineage>
        <taxon>Bacteria</taxon>
        <taxon>Pseudomonadati</taxon>
        <taxon>Pseudomonadota</taxon>
        <taxon>Betaproteobacteria</taxon>
        <taxon>Neisseriales</taxon>
        <taxon>Chitinibacteraceae</taxon>
        <taxon>Jeongeupia</taxon>
    </lineage>
</organism>
<dbReference type="Gene3D" id="3.30.450.40">
    <property type="match status" value="1"/>
</dbReference>
<keyword evidence="17" id="KW-1185">Reference proteome</keyword>
<feature type="transmembrane region" description="Helical" evidence="14">
    <location>
        <begin position="428"/>
        <end position="447"/>
    </location>
</feature>
<comment type="caution">
    <text evidence="16">The sequence shown here is derived from an EMBL/GenBank/DDBJ whole genome shotgun (WGS) entry which is preliminary data.</text>
</comment>
<dbReference type="SMART" id="SM00388">
    <property type="entry name" value="HisKA"/>
    <property type="match status" value="1"/>
</dbReference>
<evidence type="ECO:0000256" key="8">
    <source>
        <dbReference type="ARBA" id="ARBA00022777"/>
    </source>
</evidence>
<proteinExistence type="predicted"/>
<keyword evidence="11" id="KW-0902">Two-component regulatory system</keyword>
<evidence type="ECO:0000256" key="14">
    <source>
        <dbReference type="SAM" id="Phobius"/>
    </source>
</evidence>
<dbReference type="SUPFAM" id="SSF55781">
    <property type="entry name" value="GAF domain-like"/>
    <property type="match status" value="1"/>
</dbReference>
<accession>A0ABQ3GX29</accession>
<evidence type="ECO:0000256" key="12">
    <source>
        <dbReference type="ARBA" id="ARBA00023136"/>
    </source>
</evidence>
<feature type="region of interest" description="Disordered" evidence="13">
    <location>
        <begin position="855"/>
        <end position="875"/>
    </location>
</feature>
<comment type="subcellular location">
    <subcellularLocation>
        <location evidence="2">Membrane</location>
        <topology evidence="2">Multi-pass membrane protein</topology>
    </subcellularLocation>
</comment>
<dbReference type="InterPro" id="IPR029016">
    <property type="entry name" value="GAF-like_dom_sf"/>
</dbReference>
<sequence>MPSDQRPDPDLLLAELQADEARAQRGHLKIFFGANAGVGKTYAMLTQARAQAAQGVDVVAGLVETHGRAETQAMLDGLSVLPRRAMPHQGRTLFEFDLDAALARAPGLLLVDELAHSNVAGSRHPKRWQDIDELLAAGIDVYTTVNVQHLESLNDVVGQLTGVRVRETVPDHVFDAADDVVLVDLPPDELLGRLAEGKVYLAEAASRAREYFFRKSNLIALRELALRRTAERVDAERRASGVVTTEGRVMVVLAPMAQPDRLVRHAARLAGRFKTGWFAVLVESPLLARDAAMQARLFAALKFAGSLGAETATLPGRDVAATLVAYASEHDVGTVIVGASPRRWRPGLAERLLALAPGIAVQTVRVAAAPARWLPRFGRRSGGVLAAIAGCAVSSALLVPLATLLALPNVVMLYLVSVLLVSIRFGRIAGATSALLSVAAFDFFFVPPRLSFNVSDTQYLLTFVVMLGVALTISQLSARLRFQADAATRRERRTAALYELSQALSAALTHEQVVDIALAQLAPRIDADVGLALPSRDEVLSHVGGGPVDLAVADWVFRHGQPAGRGTGTLPAAPAYYLPLAAPVRVRGVLALTPRGDWQPGPEHERFLSTCAAQIALALERVHFVEVAQEALVSMQGEQLRNNLLSTISHDLRTPLTVLHGLASTLVAQPALGEIPQSLAAQLVDETARMNELVANLLDMARLQSGEVRLRRDWQSVEEVVGGTVRAMGGRLSAHALKVDLPAGLPLVEFDAVLIERVLVNLLDNAAKYTPPGSTITLGASAPPGSLLLTVADDGPGLPSGQEESLFAKFSRGAAEGNTGGVGLGLALCRAIVHAHGGTIAAANAGGAVFTVRLPRRPPPTLPDPFQNDPPPEPV</sequence>
<dbReference type="Pfam" id="PF00512">
    <property type="entry name" value="HisKA"/>
    <property type="match status" value="1"/>
</dbReference>
<dbReference type="EMBL" id="BMYO01000001">
    <property type="protein sequence ID" value="GHD56614.1"/>
    <property type="molecule type" value="Genomic_DNA"/>
</dbReference>
<dbReference type="SUPFAM" id="SSF47384">
    <property type="entry name" value="Homodimeric domain of signal transducing histidine kinase"/>
    <property type="match status" value="1"/>
</dbReference>
<dbReference type="Gene3D" id="1.10.287.130">
    <property type="match status" value="1"/>
</dbReference>
<evidence type="ECO:0000256" key="1">
    <source>
        <dbReference type="ARBA" id="ARBA00000085"/>
    </source>
</evidence>
<evidence type="ECO:0000256" key="2">
    <source>
        <dbReference type="ARBA" id="ARBA00004141"/>
    </source>
</evidence>
<dbReference type="InterPro" id="IPR003661">
    <property type="entry name" value="HisK_dim/P_dom"/>
</dbReference>
<evidence type="ECO:0000256" key="4">
    <source>
        <dbReference type="ARBA" id="ARBA00022553"/>
    </source>
</evidence>
<protein>
    <recommendedName>
        <fullName evidence="3">histidine kinase</fullName>
        <ecNumber evidence="3">2.7.13.3</ecNumber>
    </recommendedName>
</protein>
<feature type="transmembrane region" description="Helical" evidence="14">
    <location>
        <begin position="383"/>
        <end position="416"/>
    </location>
</feature>
<dbReference type="InterPro" id="IPR027417">
    <property type="entry name" value="P-loop_NTPase"/>
</dbReference>
<dbReference type="SUPFAM" id="SSF55874">
    <property type="entry name" value="ATPase domain of HSP90 chaperone/DNA topoisomerase II/histidine kinase"/>
    <property type="match status" value="1"/>
</dbReference>
<dbReference type="Pfam" id="PF02702">
    <property type="entry name" value="KdpD"/>
    <property type="match status" value="1"/>
</dbReference>
<dbReference type="PANTHER" id="PTHR45569">
    <property type="entry name" value="SENSOR PROTEIN KDPD"/>
    <property type="match status" value="1"/>
</dbReference>
<evidence type="ECO:0000256" key="10">
    <source>
        <dbReference type="ARBA" id="ARBA00022989"/>
    </source>
</evidence>
<evidence type="ECO:0000256" key="7">
    <source>
        <dbReference type="ARBA" id="ARBA00022741"/>
    </source>
</evidence>
<keyword evidence="12 14" id="KW-0472">Membrane</keyword>
<dbReference type="SMART" id="SM00387">
    <property type="entry name" value="HATPase_c"/>
    <property type="match status" value="1"/>
</dbReference>
<dbReference type="Proteomes" id="UP000604737">
    <property type="component" value="Unassembled WGS sequence"/>
</dbReference>
<reference evidence="17" key="1">
    <citation type="journal article" date="2019" name="Int. J. Syst. Evol. Microbiol.">
        <title>The Global Catalogue of Microorganisms (GCM) 10K type strain sequencing project: providing services to taxonomists for standard genome sequencing and annotation.</title>
        <authorList>
            <consortium name="The Broad Institute Genomics Platform"/>
            <consortium name="The Broad Institute Genome Sequencing Center for Infectious Disease"/>
            <person name="Wu L."/>
            <person name="Ma J."/>
        </authorList>
    </citation>
    <scope>NUCLEOTIDE SEQUENCE [LARGE SCALE GENOMIC DNA]</scope>
    <source>
        <strain evidence="17">KCTC 23701</strain>
    </source>
</reference>
<dbReference type="GO" id="GO:0016301">
    <property type="term" value="F:kinase activity"/>
    <property type="evidence" value="ECO:0007669"/>
    <property type="project" value="UniProtKB-KW"/>
</dbReference>
<keyword evidence="6 14" id="KW-0812">Transmembrane</keyword>
<dbReference type="InterPro" id="IPR052023">
    <property type="entry name" value="Histidine_kinase_KdpD"/>
</dbReference>
<gene>
    <name evidence="16" type="primary">kdpD</name>
    <name evidence="16" type="ORF">GCM10007350_04080</name>
</gene>
<dbReference type="InterPro" id="IPR004358">
    <property type="entry name" value="Sig_transdc_His_kin-like_C"/>
</dbReference>
<evidence type="ECO:0000259" key="15">
    <source>
        <dbReference type="PROSITE" id="PS50109"/>
    </source>
</evidence>
<comment type="catalytic activity">
    <reaction evidence="1">
        <text>ATP + protein L-histidine = ADP + protein N-phospho-L-histidine.</text>
        <dbReference type="EC" id="2.7.13.3"/>
    </reaction>
</comment>
<dbReference type="Gene3D" id="3.40.50.300">
    <property type="entry name" value="P-loop containing nucleotide triphosphate hydrolases"/>
    <property type="match status" value="1"/>
</dbReference>
<dbReference type="PRINTS" id="PR00344">
    <property type="entry name" value="BCTRLSENSOR"/>
</dbReference>
<dbReference type="InterPro" id="IPR038318">
    <property type="entry name" value="KdpD_sf"/>
</dbReference>